<comment type="caution">
    <text evidence="1">The sequence shown here is derived from an EMBL/GenBank/DDBJ whole genome shotgun (WGS) entry which is preliminary data.</text>
</comment>
<gene>
    <name evidence="1" type="ORF">AVL62_06250</name>
</gene>
<sequence length="338" mass="34478">MRAPDITRRTGLNRTVLLRPGAPWHGRPAGRVLGATGLSSTVRAAASEAGAGTDGAPLQALDRALLAGDPWAQEVAGAWVDALSHLLRTLREPTDVDRDARPEWDDADWARWSSASRVLLCGGVVAGELGVRAADDPGVRAHRAEVAQDPAHACLHGLAGGDDGPVLVLDLGHSSIMAATVSDGALGPPATVPVPWHPFDTDTWPSPDALLDLVAAACRTVLPAPGSLGPLRVRVAVANYVVDGRLDDDQTYGTLARPGADPRDTLSTELSDRLARPVRVEVLVNDGAAAALSVEPHATLPAADAPTTAGGGRGPLTAAPAAAVISIGTSLGVGFAGA</sequence>
<evidence type="ECO:0000313" key="2">
    <source>
        <dbReference type="Proteomes" id="UP000054837"/>
    </source>
</evidence>
<dbReference type="STRING" id="767452.AVL62_06250"/>
<dbReference type="Proteomes" id="UP000054837">
    <property type="component" value="Unassembled WGS sequence"/>
</dbReference>
<reference evidence="1 2" key="1">
    <citation type="submission" date="2015-12" db="EMBL/GenBank/DDBJ databases">
        <title>Serinicoccus chungangenesis strain CD08_5 genome sequencing and assembly.</title>
        <authorList>
            <person name="Chander A.M."/>
            <person name="Kaur G."/>
            <person name="Nair G.R."/>
            <person name="Dhawan D.K."/>
            <person name="Kochhar R.K."/>
            <person name="Mayilraj S."/>
            <person name="Bhadada S.K."/>
        </authorList>
    </citation>
    <scope>NUCLEOTIDE SEQUENCE [LARGE SCALE GENOMIC DNA]</scope>
    <source>
        <strain evidence="1 2">CD08_5</strain>
    </source>
</reference>
<evidence type="ECO:0000313" key="1">
    <source>
        <dbReference type="EMBL" id="KUG59278.1"/>
    </source>
</evidence>
<dbReference type="AlphaFoldDB" id="A0A0W8IH02"/>
<dbReference type="OrthoDB" id="4868474at2"/>
<dbReference type="RefSeq" id="WP_058889754.1">
    <property type="nucleotide sequence ID" value="NZ_LQBL01000002.1"/>
</dbReference>
<protein>
    <submittedName>
        <fullName evidence="1">Uncharacterized protein</fullName>
    </submittedName>
</protein>
<keyword evidence="2" id="KW-1185">Reference proteome</keyword>
<accession>A0A0W8IH02</accession>
<dbReference type="EMBL" id="LQBL01000002">
    <property type="protein sequence ID" value="KUG59278.1"/>
    <property type="molecule type" value="Genomic_DNA"/>
</dbReference>
<proteinExistence type="predicted"/>
<organism evidence="1 2">
    <name type="scientific">Serinicoccus chungangensis</name>
    <dbReference type="NCBI Taxonomy" id="767452"/>
    <lineage>
        <taxon>Bacteria</taxon>
        <taxon>Bacillati</taxon>
        <taxon>Actinomycetota</taxon>
        <taxon>Actinomycetes</taxon>
        <taxon>Micrococcales</taxon>
        <taxon>Ornithinimicrobiaceae</taxon>
        <taxon>Serinicoccus</taxon>
    </lineage>
</organism>
<name>A0A0W8IH02_9MICO</name>